<dbReference type="Gene3D" id="3.30.565.10">
    <property type="entry name" value="Histidine kinase-like ATPase, C-terminal domain"/>
    <property type="match status" value="1"/>
</dbReference>
<dbReference type="SUPFAM" id="SSF47226">
    <property type="entry name" value="Histidine-containing phosphotransfer domain, HPT domain"/>
    <property type="match status" value="1"/>
</dbReference>
<gene>
    <name evidence="22" type="primary">arcB_1</name>
    <name evidence="22" type="ORF">TRN7648_00563</name>
</gene>
<dbReference type="SUPFAM" id="SSF55785">
    <property type="entry name" value="PYP-like sensor domain (PAS domain)"/>
    <property type="match status" value="1"/>
</dbReference>
<evidence type="ECO:0000256" key="11">
    <source>
        <dbReference type="ARBA" id="ARBA00022989"/>
    </source>
</evidence>
<proteinExistence type="predicted"/>
<dbReference type="InterPro" id="IPR000014">
    <property type="entry name" value="PAS"/>
</dbReference>
<dbReference type="InterPro" id="IPR008207">
    <property type="entry name" value="Sig_transdc_His_kin_Hpt_dom"/>
</dbReference>
<feature type="modified residue" description="4-aspartylphosphate" evidence="15">
    <location>
        <position position="662"/>
    </location>
</feature>
<feature type="domain" description="Histidine kinase" evidence="17">
    <location>
        <begin position="368"/>
        <end position="586"/>
    </location>
</feature>
<dbReference type="SUPFAM" id="SSF52172">
    <property type="entry name" value="CheY-like"/>
    <property type="match status" value="1"/>
</dbReference>
<keyword evidence="23" id="KW-1185">Reference proteome</keyword>
<dbReference type="PROSITE" id="PS50109">
    <property type="entry name" value="HIS_KIN"/>
    <property type="match status" value="1"/>
</dbReference>
<evidence type="ECO:0000313" key="22">
    <source>
        <dbReference type="EMBL" id="CUH75682.1"/>
    </source>
</evidence>
<dbReference type="CDD" id="cd00082">
    <property type="entry name" value="HisKA"/>
    <property type="match status" value="1"/>
</dbReference>
<dbReference type="Pfam" id="PF00989">
    <property type="entry name" value="PAS"/>
    <property type="match status" value="1"/>
</dbReference>
<evidence type="ECO:0000256" key="8">
    <source>
        <dbReference type="ARBA" id="ARBA00022692"/>
    </source>
</evidence>
<dbReference type="Pfam" id="PF01627">
    <property type="entry name" value="Hpt"/>
    <property type="match status" value="1"/>
</dbReference>
<name>A0A0P1G244_9RHOB</name>
<evidence type="ECO:0000256" key="14">
    <source>
        <dbReference type="PROSITE-ProRule" id="PRU00110"/>
    </source>
</evidence>
<evidence type="ECO:0000256" key="9">
    <source>
        <dbReference type="ARBA" id="ARBA00022777"/>
    </source>
</evidence>
<evidence type="ECO:0000259" key="17">
    <source>
        <dbReference type="PROSITE" id="PS50109"/>
    </source>
</evidence>
<dbReference type="RefSeq" id="WP_058246101.1">
    <property type="nucleotide sequence ID" value="NZ_CYSE01000001.1"/>
</dbReference>
<dbReference type="PROSITE" id="PS50112">
    <property type="entry name" value="PAS"/>
    <property type="match status" value="1"/>
</dbReference>
<dbReference type="STRING" id="441103.TRN7648_00563"/>
<comment type="catalytic activity">
    <reaction evidence="1">
        <text>ATP + protein L-histidine = ADP + protein N-phospho-L-histidine.</text>
        <dbReference type="EC" id="2.7.13.3"/>
    </reaction>
</comment>
<dbReference type="Pfam" id="PF02518">
    <property type="entry name" value="HATPase_c"/>
    <property type="match status" value="1"/>
</dbReference>
<dbReference type="PROSITE" id="PS50110">
    <property type="entry name" value="RESPONSE_REGULATORY"/>
    <property type="match status" value="1"/>
</dbReference>
<feature type="domain" description="PAC" evidence="20">
    <location>
        <begin position="290"/>
        <end position="350"/>
    </location>
</feature>
<dbReference type="CDD" id="cd00130">
    <property type="entry name" value="PAS"/>
    <property type="match status" value="1"/>
</dbReference>
<dbReference type="Pfam" id="PF00512">
    <property type="entry name" value="HisKA"/>
    <property type="match status" value="1"/>
</dbReference>
<dbReference type="PROSITE" id="PS50894">
    <property type="entry name" value="HPT"/>
    <property type="match status" value="1"/>
</dbReference>
<dbReference type="InterPro" id="IPR035965">
    <property type="entry name" value="PAS-like_dom_sf"/>
</dbReference>
<reference evidence="22 23" key="1">
    <citation type="submission" date="2015-09" db="EMBL/GenBank/DDBJ databases">
        <authorList>
            <consortium name="Swine Surveillance"/>
        </authorList>
    </citation>
    <scope>NUCLEOTIDE SEQUENCE [LARGE SCALE GENOMIC DNA]</scope>
    <source>
        <strain evidence="22 23">CECT 7648</strain>
    </source>
</reference>
<dbReference type="NCBIfam" id="TIGR00229">
    <property type="entry name" value="sensory_box"/>
    <property type="match status" value="1"/>
</dbReference>
<dbReference type="PRINTS" id="PR00344">
    <property type="entry name" value="BCTRLSENSOR"/>
</dbReference>
<dbReference type="SMART" id="SM00387">
    <property type="entry name" value="HATPase_c"/>
    <property type="match status" value="1"/>
</dbReference>
<dbReference type="InterPro" id="IPR003661">
    <property type="entry name" value="HisK_dim/P_dom"/>
</dbReference>
<dbReference type="SUPFAM" id="SSF55874">
    <property type="entry name" value="ATPase domain of HSP90 chaperone/DNA topoisomerase II/histidine kinase"/>
    <property type="match status" value="1"/>
</dbReference>
<keyword evidence="13 16" id="KW-0472">Membrane</keyword>
<evidence type="ECO:0000256" key="12">
    <source>
        <dbReference type="ARBA" id="ARBA00023012"/>
    </source>
</evidence>
<dbReference type="SMART" id="SM00448">
    <property type="entry name" value="REC"/>
    <property type="match status" value="1"/>
</dbReference>
<evidence type="ECO:0000256" key="5">
    <source>
        <dbReference type="ARBA" id="ARBA00022519"/>
    </source>
</evidence>
<evidence type="ECO:0000256" key="10">
    <source>
        <dbReference type="ARBA" id="ARBA00022840"/>
    </source>
</evidence>
<dbReference type="CDD" id="cd16922">
    <property type="entry name" value="HATPase_EvgS-ArcB-TorS-like"/>
    <property type="match status" value="1"/>
</dbReference>
<dbReference type="InterPro" id="IPR011006">
    <property type="entry name" value="CheY-like_superfamily"/>
</dbReference>
<dbReference type="SUPFAM" id="SSF47384">
    <property type="entry name" value="Homodimeric domain of signal transducing histidine kinase"/>
    <property type="match status" value="1"/>
</dbReference>
<dbReference type="Gene3D" id="3.30.450.20">
    <property type="entry name" value="PAS domain"/>
    <property type="match status" value="1"/>
</dbReference>
<dbReference type="Proteomes" id="UP000054935">
    <property type="component" value="Unassembled WGS sequence"/>
</dbReference>
<dbReference type="Gene3D" id="3.40.50.2300">
    <property type="match status" value="1"/>
</dbReference>
<feature type="transmembrane region" description="Helical" evidence="16">
    <location>
        <begin position="183"/>
        <end position="205"/>
    </location>
</feature>
<keyword evidence="10" id="KW-0067">ATP-binding</keyword>
<dbReference type="EMBL" id="CYSE01000001">
    <property type="protein sequence ID" value="CUH75682.1"/>
    <property type="molecule type" value="Genomic_DNA"/>
</dbReference>
<dbReference type="InterPro" id="IPR036890">
    <property type="entry name" value="HATPase_C_sf"/>
</dbReference>
<dbReference type="Pfam" id="PF00072">
    <property type="entry name" value="Response_reg"/>
    <property type="match status" value="1"/>
</dbReference>
<keyword evidence="11 16" id="KW-1133">Transmembrane helix</keyword>
<evidence type="ECO:0000259" key="19">
    <source>
        <dbReference type="PROSITE" id="PS50112"/>
    </source>
</evidence>
<evidence type="ECO:0000256" key="7">
    <source>
        <dbReference type="ARBA" id="ARBA00022679"/>
    </source>
</evidence>
<keyword evidence="7 22" id="KW-0808">Transferase</keyword>
<dbReference type="OrthoDB" id="9801651at2"/>
<evidence type="ECO:0000259" key="18">
    <source>
        <dbReference type="PROSITE" id="PS50110"/>
    </source>
</evidence>
<feature type="domain" description="HPt" evidence="21">
    <location>
        <begin position="763"/>
        <end position="868"/>
    </location>
</feature>
<keyword evidence="10" id="KW-0547">Nucleotide-binding</keyword>
<keyword evidence="12" id="KW-0902">Two-component regulatory system</keyword>
<evidence type="ECO:0000256" key="15">
    <source>
        <dbReference type="PROSITE-ProRule" id="PRU00169"/>
    </source>
</evidence>
<dbReference type="GO" id="GO:0000155">
    <property type="term" value="F:phosphorelay sensor kinase activity"/>
    <property type="evidence" value="ECO:0007669"/>
    <property type="project" value="InterPro"/>
</dbReference>
<feature type="domain" description="PAS" evidence="19">
    <location>
        <begin position="221"/>
        <end position="292"/>
    </location>
</feature>
<dbReference type="SMART" id="SM00091">
    <property type="entry name" value="PAS"/>
    <property type="match status" value="1"/>
</dbReference>
<dbReference type="Gene3D" id="1.10.287.130">
    <property type="match status" value="1"/>
</dbReference>
<dbReference type="InterPro" id="IPR036641">
    <property type="entry name" value="HPT_dom_sf"/>
</dbReference>
<evidence type="ECO:0000256" key="2">
    <source>
        <dbReference type="ARBA" id="ARBA00004429"/>
    </source>
</evidence>
<dbReference type="GO" id="GO:0005886">
    <property type="term" value="C:plasma membrane"/>
    <property type="evidence" value="ECO:0007669"/>
    <property type="project" value="UniProtKB-SubCell"/>
</dbReference>
<evidence type="ECO:0000259" key="20">
    <source>
        <dbReference type="PROSITE" id="PS50113"/>
    </source>
</evidence>
<dbReference type="InterPro" id="IPR004358">
    <property type="entry name" value="Sig_transdc_His_kin-like_C"/>
</dbReference>
<dbReference type="InterPro" id="IPR001789">
    <property type="entry name" value="Sig_transdc_resp-reg_receiver"/>
</dbReference>
<dbReference type="AlphaFoldDB" id="A0A0P1G244"/>
<feature type="modified residue" description="Phosphohistidine" evidence="14">
    <location>
        <position position="803"/>
    </location>
</feature>
<accession>A0A0P1G244</accession>
<evidence type="ECO:0000256" key="6">
    <source>
        <dbReference type="ARBA" id="ARBA00022553"/>
    </source>
</evidence>
<evidence type="ECO:0000256" key="3">
    <source>
        <dbReference type="ARBA" id="ARBA00012438"/>
    </source>
</evidence>
<comment type="subcellular location">
    <subcellularLocation>
        <location evidence="2">Cell inner membrane</location>
        <topology evidence="2">Multi-pass membrane protein</topology>
    </subcellularLocation>
</comment>
<dbReference type="PANTHER" id="PTHR43047">
    <property type="entry name" value="TWO-COMPONENT HISTIDINE PROTEIN KINASE"/>
    <property type="match status" value="1"/>
</dbReference>
<keyword evidence="6 15" id="KW-0597">Phosphoprotein</keyword>
<keyword evidence="4" id="KW-1003">Cell membrane</keyword>
<evidence type="ECO:0000259" key="21">
    <source>
        <dbReference type="PROSITE" id="PS50894"/>
    </source>
</evidence>
<dbReference type="PANTHER" id="PTHR43047:SF64">
    <property type="entry name" value="HISTIDINE KINASE CONTAINING CHEY-HOMOLOGOUS RECEIVER DOMAIN AND PAS DOMAIN-RELATED"/>
    <property type="match status" value="1"/>
</dbReference>
<evidence type="ECO:0000256" key="16">
    <source>
        <dbReference type="SAM" id="Phobius"/>
    </source>
</evidence>
<keyword evidence="8 16" id="KW-0812">Transmembrane</keyword>
<feature type="transmembrane region" description="Helical" evidence="16">
    <location>
        <begin position="19"/>
        <end position="36"/>
    </location>
</feature>
<dbReference type="GO" id="GO:0006355">
    <property type="term" value="P:regulation of DNA-templated transcription"/>
    <property type="evidence" value="ECO:0007669"/>
    <property type="project" value="InterPro"/>
</dbReference>
<feature type="domain" description="Response regulatory" evidence="18">
    <location>
        <begin position="613"/>
        <end position="730"/>
    </location>
</feature>
<keyword evidence="9" id="KW-0418">Kinase</keyword>
<evidence type="ECO:0000256" key="13">
    <source>
        <dbReference type="ARBA" id="ARBA00023136"/>
    </source>
</evidence>
<sequence>MQRKIDIIFNDNGLVRRGLTGFVVSLFISTIAVLVMDARAQMARLETASSDNIQWVLSQTETEIVGLKIAMYEARLAETLDLDELRLRFDIFYSRIETLKNSPVFDEMRQDPEVRSALTEIEAFLAEWVPAIDSPDPQFRAVLPEFAVDIDAAHRTSREMALAGIEFFSRTSDLRRTSVSRTLFNIAVLTVALVVLLLMVAIALLRLARQRERSATENRLTRERMETIISTSLDAVIVTNRSGVIEEYNGAAERIFGYSRDEAIGQQMADLIIPPQFRDMHHAGMKRYTEHGEARLIGKGIAQLEATGKDGKLFPVDISLASAQSPGGEIFIGFMRDISDRVQAEQALKRARDRAIEGEKHKAELLAVMSHEMRTPLNGLLGTLDLFETDSLNPKQRRHLRIIRNSGKLLLAHVNDVLDISRLDAGKMSMRKTRFDLIALLTEIIESQSGRAAQNGNRLVLSPPSPALHEVYSDPDRIRQIMLNLVGNAIKFTKDGTITIEAECQNGLNEVELRVIDTGVGIEEADLERIFGDFVTIDNSYGRSNTGTGLGLGISSRLASALGGMLGAESEPGDGSLFWMRLPLAPAPGETPQIDSAAPTPDPDLEIDLPPLQILMVEDNEVNRMVAREMLERLGHSVTEAYDGAEGVERANREEYDLILMDISMPGMDGLTAARLIRSGDGPSADVPIIATTAHALPEEVVAFRAAGMNDVLIKPINGAAIRRVLGSVFMEFAQDAQADDDPGAPVPLLNHTHLAELSADLPSDRLEAALRTFATEMTTFVAEIRLMLETDADRAAMAAEAHRMAGSAGVFGAERLTELLRELQTMAPDAPLDALLAKRRELNALWPETLSEIERSGHVSLANLEAP</sequence>
<dbReference type="InterPro" id="IPR000700">
    <property type="entry name" value="PAS-assoc_C"/>
</dbReference>
<keyword evidence="5" id="KW-0997">Cell inner membrane</keyword>
<evidence type="ECO:0000313" key="23">
    <source>
        <dbReference type="Proteomes" id="UP000054935"/>
    </source>
</evidence>
<dbReference type="Gene3D" id="1.20.120.160">
    <property type="entry name" value="HPT domain"/>
    <property type="match status" value="1"/>
</dbReference>
<protein>
    <recommendedName>
        <fullName evidence="3">histidine kinase</fullName>
        <ecNumber evidence="3">2.7.13.3</ecNumber>
    </recommendedName>
</protein>
<dbReference type="CDD" id="cd17546">
    <property type="entry name" value="REC_hyHK_CKI1_RcsC-like"/>
    <property type="match status" value="1"/>
</dbReference>
<dbReference type="InterPro" id="IPR003594">
    <property type="entry name" value="HATPase_dom"/>
</dbReference>
<dbReference type="InterPro" id="IPR036097">
    <property type="entry name" value="HisK_dim/P_sf"/>
</dbReference>
<evidence type="ECO:0000256" key="4">
    <source>
        <dbReference type="ARBA" id="ARBA00022475"/>
    </source>
</evidence>
<dbReference type="SMART" id="SM00388">
    <property type="entry name" value="HisKA"/>
    <property type="match status" value="1"/>
</dbReference>
<dbReference type="InterPro" id="IPR005467">
    <property type="entry name" value="His_kinase_dom"/>
</dbReference>
<evidence type="ECO:0000256" key="1">
    <source>
        <dbReference type="ARBA" id="ARBA00000085"/>
    </source>
</evidence>
<dbReference type="EC" id="2.7.13.3" evidence="3"/>
<organism evidence="22 23">
    <name type="scientific">Tropicibacter naphthalenivorans</name>
    <dbReference type="NCBI Taxonomy" id="441103"/>
    <lineage>
        <taxon>Bacteria</taxon>
        <taxon>Pseudomonadati</taxon>
        <taxon>Pseudomonadota</taxon>
        <taxon>Alphaproteobacteria</taxon>
        <taxon>Rhodobacterales</taxon>
        <taxon>Roseobacteraceae</taxon>
        <taxon>Tropicibacter</taxon>
    </lineage>
</organism>
<dbReference type="InterPro" id="IPR013767">
    <property type="entry name" value="PAS_fold"/>
</dbReference>
<dbReference type="PROSITE" id="PS50113">
    <property type="entry name" value="PAC"/>
    <property type="match status" value="1"/>
</dbReference>